<dbReference type="InterPro" id="IPR020904">
    <property type="entry name" value="Sc_DH/Rdtase_CS"/>
</dbReference>
<evidence type="ECO:0000313" key="6">
    <source>
        <dbReference type="Proteomes" id="UP000282892"/>
    </source>
</evidence>
<evidence type="ECO:0000256" key="1">
    <source>
        <dbReference type="ARBA" id="ARBA00006484"/>
    </source>
</evidence>
<reference evidence="5 6" key="1">
    <citation type="submission" date="2017-07" db="EMBL/GenBank/DDBJ databases">
        <title>The complete genome sequence of Bacillus mesonae strain H20-5, an efficient strain improving plant abiotic stress resistance.</title>
        <authorList>
            <person name="Kim S.Y."/>
            <person name="Song H."/>
            <person name="Sang M.K."/>
            <person name="Weon H.-Y."/>
            <person name="Song J."/>
        </authorList>
    </citation>
    <scope>NUCLEOTIDE SEQUENCE [LARGE SCALE GENOMIC DNA]</scope>
    <source>
        <strain evidence="5 6">H20-5</strain>
    </source>
</reference>
<dbReference type="PRINTS" id="PR00081">
    <property type="entry name" value="GDHRDH"/>
</dbReference>
<dbReference type="Gene3D" id="3.40.50.720">
    <property type="entry name" value="NAD(P)-binding Rossmann-like Domain"/>
    <property type="match status" value="1"/>
</dbReference>
<comment type="similarity">
    <text evidence="1 3">Belongs to the short-chain dehydrogenases/reductases (SDR) family.</text>
</comment>
<dbReference type="SUPFAM" id="SSF51735">
    <property type="entry name" value="NAD(P)-binding Rossmann-fold domains"/>
    <property type="match status" value="1"/>
</dbReference>
<gene>
    <name evidence="5" type="ORF">CHR53_06635</name>
</gene>
<dbReference type="Pfam" id="PF00106">
    <property type="entry name" value="adh_short"/>
    <property type="match status" value="1"/>
</dbReference>
<dbReference type="GO" id="GO:0016491">
    <property type="term" value="F:oxidoreductase activity"/>
    <property type="evidence" value="ECO:0007669"/>
    <property type="project" value="UniProtKB-KW"/>
</dbReference>
<name>A0A3Q9QT43_9BACI</name>
<dbReference type="STRING" id="1193713.GCA_001636315_03860"/>
<keyword evidence="6" id="KW-1185">Reference proteome</keyword>
<dbReference type="Proteomes" id="UP000282892">
    <property type="component" value="Chromosome"/>
</dbReference>
<keyword evidence="2" id="KW-0560">Oxidoreductase</keyword>
<dbReference type="RefSeq" id="WP_127489733.1">
    <property type="nucleotide sequence ID" value="NZ_CP022572.1"/>
</dbReference>
<proteinExistence type="inferred from homology"/>
<feature type="domain" description="Ketoreductase" evidence="4">
    <location>
        <begin position="2"/>
        <end position="182"/>
    </location>
</feature>
<evidence type="ECO:0000259" key="4">
    <source>
        <dbReference type="SMART" id="SM00822"/>
    </source>
</evidence>
<dbReference type="InterPro" id="IPR002347">
    <property type="entry name" value="SDR_fam"/>
</dbReference>
<dbReference type="OrthoDB" id="9775296at2"/>
<dbReference type="PANTHER" id="PTHR42901:SF1">
    <property type="entry name" value="ALCOHOL DEHYDROGENASE"/>
    <property type="match status" value="1"/>
</dbReference>
<organism evidence="5 6">
    <name type="scientific">Neobacillus mesonae</name>
    <dbReference type="NCBI Taxonomy" id="1193713"/>
    <lineage>
        <taxon>Bacteria</taxon>
        <taxon>Bacillati</taxon>
        <taxon>Bacillota</taxon>
        <taxon>Bacilli</taxon>
        <taxon>Bacillales</taxon>
        <taxon>Bacillaceae</taxon>
        <taxon>Neobacillus</taxon>
    </lineage>
</organism>
<dbReference type="SMART" id="SM00822">
    <property type="entry name" value="PKS_KR"/>
    <property type="match status" value="1"/>
</dbReference>
<evidence type="ECO:0000256" key="3">
    <source>
        <dbReference type="RuleBase" id="RU000363"/>
    </source>
</evidence>
<protein>
    <submittedName>
        <fullName evidence="5">Short-chain dehydrogenase</fullName>
    </submittedName>
</protein>
<dbReference type="EMBL" id="CP022572">
    <property type="protein sequence ID" value="AZU60969.1"/>
    <property type="molecule type" value="Genomic_DNA"/>
</dbReference>
<dbReference type="CDD" id="cd05233">
    <property type="entry name" value="SDR_c"/>
    <property type="match status" value="1"/>
</dbReference>
<dbReference type="PROSITE" id="PS00061">
    <property type="entry name" value="ADH_SHORT"/>
    <property type="match status" value="1"/>
</dbReference>
<evidence type="ECO:0000313" key="5">
    <source>
        <dbReference type="EMBL" id="AZU60969.1"/>
    </source>
</evidence>
<sequence>MKTIIVTGGGTGLGKELALLFAQKGYHLLLTGRNANTLTAAKIEIEENGGRADILTLDIRSSEEISKKTNEITDKYSVYGLINNAGVGHFGPFQEISEQEIREMLETNVLGTILMTKAVLPLLEKQGEGRVMNIISTAGLRGKVHEAGYCASKFAVRGFTESLQKEYADSNIQFNAVYMGGMDTPFWAESDYVKDPSRLMSAKEVAEIIIEKINQDEIIIENKKS</sequence>
<dbReference type="AlphaFoldDB" id="A0A3Q9QT43"/>
<evidence type="ECO:0000256" key="2">
    <source>
        <dbReference type="ARBA" id="ARBA00023002"/>
    </source>
</evidence>
<dbReference type="InterPro" id="IPR057326">
    <property type="entry name" value="KR_dom"/>
</dbReference>
<dbReference type="PRINTS" id="PR00080">
    <property type="entry name" value="SDRFAMILY"/>
</dbReference>
<dbReference type="KEGG" id="nmk:CHR53_06635"/>
<accession>A0A3Q9QT43</accession>
<dbReference type="InterPro" id="IPR036291">
    <property type="entry name" value="NAD(P)-bd_dom_sf"/>
</dbReference>
<dbReference type="PANTHER" id="PTHR42901">
    <property type="entry name" value="ALCOHOL DEHYDROGENASE"/>
    <property type="match status" value="1"/>
</dbReference>